<feature type="transmembrane region" description="Helical" evidence="6">
    <location>
        <begin position="313"/>
        <end position="332"/>
    </location>
</feature>
<keyword evidence="3 6" id="KW-0812">Transmembrane</keyword>
<sequence>MAQGAIAMDSAILFTLFVILVAYIFDFINGFHDAANSIATIVTTKVLTPKQAVMWAAFFNFISFLVFNLTVAKTIGSGLIESDFVDAHFILATLIGAIFWNLVTWYYGLPSSSSHALIGGLAGAAIAKGGFSSLKMSGFAKVIGGIFISPAFGLLIALLITYLFQKFLHSRNNPKFKLFKGFQLCSSALLSLTHGSNDGQKTMGIISIILFSSAWIEGPFYVPCWVIISCQAAISLGTLAGGWRIVHTMGTKITKLDPMKGSAAETGAAVSLFIATQCGIPVSTTYTVTGAITGVGLINGVAGTHWRVIKRIFFSWVITMPAAAIISAALALSHI</sequence>
<dbReference type="GO" id="GO:0035435">
    <property type="term" value="P:phosphate ion transmembrane transport"/>
    <property type="evidence" value="ECO:0007669"/>
    <property type="project" value="TreeGrafter"/>
</dbReference>
<evidence type="ECO:0000256" key="4">
    <source>
        <dbReference type="ARBA" id="ARBA00022989"/>
    </source>
</evidence>
<evidence type="ECO:0000256" key="3">
    <source>
        <dbReference type="ARBA" id="ARBA00022692"/>
    </source>
</evidence>
<evidence type="ECO:0000256" key="5">
    <source>
        <dbReference type="ARBA" id="ARBA00023136"/>
    </source>
</evidence>
<dbReference type="EMBL" id="UGGV01000001">
    <property type="protein sequence ID" value="STO23239.1"/>
    <property type="molecule type" value="Genomic_DNA"/>
</dbReference>
<dbReference type="GO" id="GO:0016020">
    <property type="term" value="C:membrane"/>
    <property type="evidence" value="ECO:0007669"/>
    <property type="project" value="UniProtKB-SubCell"/>
</dbReference>
<dbReference type="Proteomes" id="UP000186808">
    <property type="component" value="Unassembled WGS sequence"/>
</dbReference>
<dbReference type="GO" id="GO:0005315">
    <property type="term" value="F:phosphate transmembrane transporter activity"/>
    <property type="evidence" value="ECO:0007669"/>
    <property type="project" value="InterPro"/>
</dbReference>
<feature type="transmembrane region" description="Helical" evidence="6">
    <location>
        <begin position="84"/>
        <end position="107"/>
    </location>
</feature>
<keyword evidence="5 6" id="KW-0472">Membrane</keyword>
<protein>
    <submittedName>
        <fullName evidence="7">Inorganic phosphate transporter, PiT family</fullName>
    </submittedName>
    <submittedName>
        <fullName evidence="8">Low-affinity inorganic phosphate transporter 1</fullName>
    </submittedName>
</protein>
<evidence type="ECO:0000313" key="8">
    <source>
        <dbReference type="EMBL" id="STO23239.1"/>
    </source>
</evidence>
<feature type="transmembrane region" description="Helical" evidence="6">
    <location>
        <begin position="220"/>
        <end position="246"/>
    </location>
</feature>
<proteinExistence type="predicted"/>
<evidence type="ECO:0000313" key="10">
    <source>
        <dbReference type="Proteomes" id="UP000254374"/>
    </source>
</evidence>
<keyword evidence="4 6" id="KW-1133">Transmembrane helix</keyword>
<evidence type="ECO:0000256" key="2">
    <source>
        <dbReference type="ARBA" id="ARBA00022448"/>
    </source>
</evidence>
<dbReference type="AlphaFoldDB" id="A0A377GEK1"/>
<feature type="transmembrane region" description="Helical" evidence="6">
    <location>
        <begin position="52"/>
        <end position="72"/>
    </location>
</feature>
<keyword evidence="9" id="KW-1185">Reference proteome</keyword>
<reference evidence="8 10" key="2">
    <citation type="submission" date="2018-06" db="EMBL/GenBank/DDBJ databases">
        <authorList>
            <consortium name="Pathogen Informatics"/>
            <person name="Doyle S."/>
        </authorList>
    </citation>
    <scope>NUCLEOTIDE SEQUENCE [LARGE SCALE GENOMIC DNA]</scope>
    <source>
        <strain evidence="8 10">NCTC11401</strain>
    </source>
</reference>
<gene>
    <name evidence="8" type="primary">pitA_1</name>
    <name evidence="8" type="ORF">NCTC11401_00030</name>
    <name evidence="7" type="ORF">SAMN05421777_106124</name>
</gene>
<feature type="transmembrane region" description="Helical" evidence="6">
    <location>
        <begin position="143"/>
        <end position="164"/>
    </location>
</feature>
<dbReference type="PANTHER" id="PTHR11101:SF80">
    <property type="entry name" value="PHOSPHATE TRANSPORTER"/>
    <property type="match status" value="1"/>
</dbReference>
<evidence type="ECO:0000256" key="1">
    <source>
        <dbReference type="ARBA" id="ARBA00004141"/>
    </source>
</evidence>
<feature type="transmembrane region" description="Helical" evidence="6">
    <location>
        <begin position="12"/>
        <end position="32"/>
    </location>
</feature>
<reference evidence="7 9" key="1">
    <citation type="submission" date="2017-01" db="EMBL/GenBank/DDBJ databases">
        <authorList>
            <person name="Varghese N."/>
            <person name="Submissions S."/>
        </authorList>
    </citation>
    <scope>NUCLEOTIDE SEQUENCE [LARGE SCALE GENOMIC DNA]</scope>
    <source>
        <strain evidence="7 9">ATCC 33342</strain>
    </source>
</reference>
<evidence type="ECO:0000313" key="7">
    <source>
        <dbReference type="EMBL" id="SIR10160.1"/>
    </source>
</evidence>
<dbReference type="InterPro" id="IPR001204">
    <property type="entry name" value="Phos_transporter"/>
</dbReference>
<dbReference type="Proteomes" id="UP000254374">
    <property type="component" value="Unassembled WGS sequence"/>
</dbReference>
<dbReference type="Pfam" id="PF01384">
    <property type="entry name" value="PHO4"/>
    <property type="match status" value="1"/>
</dbReference>
<comment type="subcellular location">
    <subcellularLocation>
        <location evidence="1">Membrane</location>
        <topology evidence="1">Multi-pass membrane protein</topology>
    </subcellularLocation>
</comment>
<keyword evidence="2" id="KW-0813">Transport</keyword>
<dbReference type="PANTHER" id="PTHR11101">
    <property type="entry name" value="PHOSPHATE TRANSPORTER"/>
    <property type="match status" value="1"/>
</dbReference>
<accession>A0A377GEK1</accession>
<name>A0A377GEK1_9GAMM</name>
<evidence type="ECO:0000313" key="9">
    <source>
        <dbReference type="Proteomes" id="UP000186808"/>
    </source>
</evidence>
<dbReference type="STRING" id="464.Lgor_2935"/>
<evidence type="ECO:0000256" key="6">
    <source>
        <dbReference type="SAM" id="Phobius"/>
    </source>
</evidence>
<organism evidence="8 10">
    <name type="scientific">Fluoribacter gormanii</name>
    <dbReference type="NCBI Taxonomy" id="464"/>
    <lineage>
        <taxon>Bacteria</taxon>
        <taxon>Pseudomonadati</taxon>
        <taxon>Pseudomonadota</taxon>
        <taxon>Gammaproteobacteria</taxon>
        <taxon>Legionellales</taxon>
        <taxon>Legionellaceae</taxon>
        <taxon>Fluoribacter</taxon>
    </lineage>
</organism>
<dbReference type="EMBL" id="FTNL01000006">
    <property type="protein sequence ID" value="SIR10160.1"/>
    <property type="molecule type" value="Genomic_DNA"/>
</dbReference>